<evidence type="ECO:0000313" key="3">
    <source>
        <dbReference type="Proteomes" id="UP000017836"/>
    </source>
</evidence>
<proteinExistence type="predicted"/>
<dbReference type="Gramene" id="ERM95779">
    <property type="protein sequence ID" value="ERM95779"/>
    <property type="gene ID" value="AMTR_s04412p00001100"/>
</dbReference>
<evidence type="ECO:0000256" key="1">
    <source>
        <dbReference type="SAM" id="MobiDB-lite"/>
    </source>
</evidence>
<sequence length="101" mass="11366">MSPGRETDTQIVLPRWHPSLEPWMETGRERPSQGKDRIPCRGSGGKTDHAGMPDGRGCRGFFQPLVDYIAYGRLPENKLEAQSIKKNKVCLLVWGAVQARF</sequence>
<dbReference type="Proteomes" id="UP000017836">
    <property type="component" value="Unassembled WGS sequence"/>
</dbReference>
<accession>U5CKL2</accession>
<dbReference type="AlphaFoldDB" id="U5CKL2"/>
<name>U5CKL2_AMBTC</name>
<evidence type="ECO:0000313" key="2">
    <source>
        <dbReference type="EMBL" id="ERM95779.1"/>
    </source>
</evidence>
<feature type="region of interest" description="Disordered" evidence="1">
    <location>
        <begin position="20"/>
        <end position="55"/>
    </location>
</feature>
<dbReference type="EMBL" id="KI397463">
    <property type="protein sequence ID" value="ERM95779.1"/>
    <property type="molecule type" value="Genomic_DNA"/>
</dbReference>
<organism evidence="2 3">
    <name type="scientific">Amborella trichopoda</name>
    <dbReference type="NCBI Taxonomy" id="13333"/>
    <lineage>
        <taxon>Eukaryota</taxon>
        <taxon>Viridiplantae</taxon>
        <taxon>Streptophyta</taxon>
        <taxon>Embryophyta</taxon>
        <taxon>Tracheophyta</taxon>
        <taxon>Spermatophyta</taxon>
        <taxon>Magnoliopsida</taxon>
        <taxon>Amborellales</taxon>
        <taxon>Amborellaceae</taxon>
        <taxon>Amborella</taxon>
    </lineage>
</organism>
<protein>
    <submittedName>
        <fullName evidence="2">Uncharacterized protein</fullName>
    </submittedName>
</protein>
<keyword evidence="3" id="KW-1185">Reference proteome</keyword>
<gene>
    <name evidence="2" type="ORF">AMTR_s04412p00001100</name>
</gene>
<feature type="compositionally biased region" description="Basic and acidic residues" evidence="1">
    <location>
        <begin position="26"/>
        <end position="39"/>
    </location>
</feature>
<dbReference type="HOGENOM" id="CLU_2295522_0_0_1"/>
<reference evidence="3" key="1">
    <citation type="journal article" date="2013" name="Science">
        <title>The Amborella genome and the evolution of flowering plants.</title>
        <authorList>
            <consortium name="Amborella Genome Project"/>
        </authorList>
    </citation>
    <scope>NUCLEOTIDE SEQUENCE [LARGE SCALE GENOMIC DNA]</scope>
</reference>